<keyword evidence="7" id="KW-0472">Membrane</keyword>
<evidence type="ECO:0000256" key="8">
    <source>
        <dbReference type="ARBA" id="ARBA00023180"/>
    </source>
</evidence>
<gene>
    <name evidence="10" type="ORF">OTU49_006679</name>
</gene>
<keyword evidence="9" id="KW-0735">Signal-anchor</keyword>
<keyword evidence="8 9" id="KW-0325">Glycoprotein</keyword>
<dbReference type="PANTHER" id="PTHR12137:SF54">
    <property type="entry name" value="CARBOHYDRATE SULFOTRANSFERASE"/>
    <property type="match status" value="1"/>
</dbReference>
<evidence type="ECO:0000256" key="2">
    <source>
        <dbReference type="ARBA" id="ARBA00006339"/>
    </source>
</evidence>
<dbReference type="PANTHER" id="PTHR12137">
    <property type="entry name" value="CARBOHYDRATE SULFOTRANSFERASE"/>
    <property type="match status" value="1"/>
</dbReference>
<evidence type="ECO:0000256" key="3">
    <source>
        <dbReference type="ARBA" id="ARBA00022679"/>
    </source>
</evidence>
<keyword evidence="11" id="KW-1185">Reference proteome</keyword>
<keyword evidence="9" id="KW-0119">Carbohydrate metabolism</keyword>
<evidence type="ECO:0000256" key="9">
    <source>
        <dbReference type="RuleBase" id="RU364020"/>
    </source>
</evidence>
<dbReference type="InterPro" id="IPR018011">
    <property type="entry name" value="Carb_sulfotrans_8-10"/>
</dbReference>
<comment type="similarity">
    <text evidence="2 9">Belongs to the sulfotransferase 2 family.</text>
</comment>
<dbReference type="AlphaFoldDB" id="A0AAW0X4D7"/>
<dbReference type="GO" id="GO:0008146">
    <property type="term" value="F:sulfotransferase activity"/>
    <property type="evidence" value="ECO:0007669"/>
    <property type="project" value="InterPro"/>
</dbReference>
<evidence type="ECO:0000256" key="1">
    <source>
        <dbReference type="ARBA" id="ARBA00004323"/>
    </source>
</evidence>
<dbReference type="EC" id="2.8.2.-" evidence="9"/>
<organism evidence="10 11">
    <name type="scientific">Cherax quadricarinatus</name>
    <name type="common">Australian red claw crayfish</name>
    <dbReference type="NCBI Taxonomy" id="27406"/>
    <lineage>
        <taxon>Eukaryota</taxon>
        <taxon>Metazoa</taxon>
        <taxon>Ecdysozoa</taxon>
        <taxon>Arthropoda</taxon>
        <taxon>Crustacea</taxon>
        <taxon>Multicrustacea</taxon>
        <taxon>Malacostraca</taxon>
        <taxon>Eumalacostraca</taxon>
        <taxon>Eucarida</taxon>
        <taxon>Decapoda</taxon>
        <taxon>Pleocyemata</taxon>
        <taxon>Astacidea</taxon>
        <taxon>Parastacoidea</taxon>
        <taxon>Parastacidae</taxon>
        <taxon>Cherax</taxon>
    </lineage>
</organism>
<keyword evidence="3 9" id="KW-0808">Transferase</keyword>
<evidence type="ECO:0000256" key="7">
    <source>
        <dbReference type="ARBA" id="ARBA00023136"/>
    </source>
</evidence>
<evidence type="ECO:0000256" key="5">
    <source>
        <dbReference type="ARBA" id="ARBA00022989"/>
    </source>
</evidence>
<protein>
    <recommendedName>
        <fullName evidence="9">Carbohydrate sulfotransferase</fullName>
        <ecNumber evidence="9">2.8.2.-</ecNumber>
    </recommendedName>
</protein>
<dbReference type="InterPro" id="IPR005331">
    <property type="entry name" value="Sulfotransferase"/>
</dbReference>
<proteinExistence type="inferred from homology"/>
<dbReference type="Proteomes" id="UP001445076">
    <property type="component" value="Unassembled WGS sequence"/>
</dbReference>
<evidence type="ECO:0000256" key="6">
    <source>
        <dbReference type="ARBA" id="ARBA00023034"/>
    </source>
</evidence>
<evidence type="ECO:0000313" key="10">
    <source>
        <dbReference type="EMBL" id="KAK8732959.1"/>
    </source>
</evidence>
<evidence type="ECO:0000313" key="11">
    <source>
        <dbReference type="Proteomes" id="UP001445076"/>
    </source>
</evidence>
<keyword evidence="5" id="KW-1133">Transmembrane helix</keyword>
<evidence type="ECO:0000256" key="4">
    <source>
        <dbReference type="ARBA" id="ARBA00022692"/>
    </source>
</evidence>
<comment type="subcellular location">
    <subcellularLocation>
        <location evidence="1 9">Golgi apparatus membrane</location>
        <topology evidence="1 9">Single-pass type II membrane protein</topology>
    </subcellularLocation>
</comment>
<dbReference type="Pfam" id="PF03567">
    <property type="entry name" value="Sulfotransfer_2"/>
    <property type="match status" value="1"/>
</dbReference>
<sequence>MPTFTDFCHYVADSLEAWLLDPDGYSRPDQHWMPITYICSPCIIDYTVYSKLETMESDTRFIADQCGLGQIINYSMKLNPSTLETDGNS</sequence>
<dbReference type="GO" id="GO:0000139">
    <property type="term" value="C:Golgi membrane"/>
    <property type="evidence" value="ECO:0007669"/>
    <property type="project" value="UniProtKB-SubCell"/>
</dbReference>
<dbReference type="GO" id="GO:0016051">
    <property type="term" value="P:carbohydrate biosynthetic process"/>
    <property type="evidence" value="ECO:0007669"/>
    <property type="project" value="InterPro"/>
</dbReference>
<comment type="caution">
    <text evidence="10">The sequence shown here is derived from an EMBL/GenBank/DDBJ whole genome shotgun (WGS) entry which is preliminary data.</text>
</comment>
<feature type="non-terminal residue" evidence="10">
    <location>
        <position position="89"/>
    </location>
</feature>
<reference evidence="10 11" key="1">
    <citation type="journal article" date="2024" name="BMC Genomics">
        <title>Genome assembly of redclaw crayfish (Cherax quadricarinatus) provides insights into its immune adaptation and hypoxia tolerance.</title>
        <authorList>
            <person name="Liu Z."/>
            <person name="Zheng J."/>
            <person name="Li H."/>
            <person name="Fang K."/>
            <person name="Wang S."/>
            <person name="He J."/>
            <person name="Zhou D."/>
            <person name="Weng S."/>
            <person name="Chi M."/>
            <person name="Gu Z."/>
            <person name="He J."/>
            <person name="Li F."/>
            <person name="Wang M."/>
        </authorList>
    </citation>
    <scope>NUCLEOTIDE SEQUENCE [LARGE SCALE GENOMIC DNA]</scope>
    <source>
        <strain evidence="10">ZL_2023a</strain>
    </source>
</reference>
<accession>A0AAW0X4D7</accession>
<keyword evidence="6 9" id="KW-0333">Golgi apparatus</keyword>
<keyword evidence="4" id="KW-0812">Transmembrane</keyword>
<name>A0AAW0X4D7_CHEQU</name>
<dbReference type="EMBL" id="JARKIK010000055">
    <property type="protein sequence ID" value="KAK8732959.1"/>
    <property type="molecule type" value="Genomic_DNA"/>
</dbReference>